<dbReference type="PROSITE" id="PS51257">
    <property type="entry name" value="PROKAR_LIPOPROTEIN"/>
    <property type="match status" value="1"/>
</dbReference>
<gene>
    <name evidence="1" type="ORF">BOW53_02915</name>
</gene>
<evidence type="ECO:0000313" key="1">
    <source>
        <dbReference type="EMBL" id="OOZ41646.1"/>
    </source>
</evidence>
<keyword evidence="2" id="KW-1185">Reference proteome</keyword>
<comment type="caution">
    <text evidence="1">The sequence shown here is derived from an EMBL/GenBank/DDBJ whole genome shotgun (WGS) entry which is preliminary data.</text>
</comment>
<sequence>MRATILSLIVAALMLQGCSIGSMQIWEDDPEIPADRLPADMAQSCPAELPLPRSGSVNDLKSNHIDTAEIYHACKERHNGTVEWIRNREK</sequence>
<organism evidence="1 2">
    <name type="scientific">Solemya pervernicosa gill symbiont</name>
    <dbReference type="NCBI Taxonomy" id="642797"/>
    <lineage>
        <taxon>Bacteria</taxon>
        <taxon>Pseudomonadati</taxon>
        <taxon>Pseudomonadota</taxon>
        <taxon>Gammaproteobacteria</taxon>
        <taxon>sulfur-oxidizing symbionts</taxon>
    </lineage>
</organism>
<reference evidence="1 2" key="1">
    <citation type="submission" date="2016-11" db="EMBL/GenBank/DDBJ databases">
        <title>Mixed transmission modes and dynamic genome evolution in an obligate animal-bacterial symbiosis.</title>
        <authorList>
            <person name="Russell S.L."/>
            <person name="Corbett-Detig R.B."/>
            <person name="Cavanaugh C.M."/>
        </authorList>
    </citation>
    <scope>NUCLEOTIDE SEQUENCE [LARGE SCALE GENOMIC DNA]</scope>
    <source>
        <strain evidence="1">Sveles-Q1</strain>
    </source>
</reference>
<accession>A0A1T2L9P0</accession>
<dbReference type="AlphaFoldDB" id="A0A1T2L9P0"/>
<protein>
    <submittedName>
        <fullName evidence="1">Uncharacterized protein</fullName>
    </submittedName>
</protein>
<name>A0A1T2L9P0_9GAMM</name>
<evidence type="ECO:0000313" key="2">
    <source>
        <dbReference type="Proteomes" id="UP000191110"/>
    </source>
</evidence>
<proteinExistence type="predicted"/>
<dbReference type="Proteomes" id="UP000191110">
    <property type="component" value="Unassembled WGS sequence"/>
</dbReference>
<dbReference type="EMBL" id="MPRL01000007">
    <property type="protein sequence ID" value="OOZ41646.1"/>
    <property type="molecule type" value="Genomic_DNA"/>
</dbReference>